<proteinExistence type="predicted"/>
<dbReference type="AlphaFoldDB" id="A0AAI8FT69"/>
<evidence type="ECO:0000313" key="2">
    <source>
        <dbReference type="Proteomes" id="UP000031874"/>
    </source>
</evidence>
<organism evidence="1 2">
    <name type="scientific">Francisella tularensis subsp. holarctica (strain LVS)</name>
    <dbReference type="NCBI Taxonomy" id="376619"/>
    <lineage>
        <taxon>Bacteria</taxon>
        <taxon>Pseudomonadati</taxon>
        <taxon>Pseudomonadota</taxon>
        <taxon>Gammaproteobacteria</taxon>
        <taxon>Thiotrichales</taxon>
        <taxon>Francisellaceae</taxon>
        <taxon>Francisella</taxon>
    </lineage>
</organism>
<sequence>MLSMISTWQLSVIEFINVLDIFANDKADIEPVLNEYYFGKTSFYLVRATGVRSNLEREFVKFIDVCLQDKSF</sequence>
<protein>
    <submittedName>
        <fullName evidence="1">LysR transcriptional regulator family domain protein</fullName>
    </submittedName>
</protein>
<dbReference type="EMBL" id="CP009694">
    <property type="protein sequence ID" value="AJI58514.1"/>
    <property type="molecule type" value="Genomic_DNA"/>
</dbReference>
<name>A0AAI8FT69_FRATH</name>
<evidence type="ECO:0000313" key="1">
    <source>
        <dbReference type="EMBL" id="AJI58514.1"/>
    </source>
</evidence>
<accession>A0AAI8FT69</accession>
<reference evidence="1 2" key="1">
    <citation type="journal article" date="2015" name="Genome Announc.">
        <title>Genome sequencing of 18 francisella strains to aid in assay development and testing.</title>
        <authorList>
            <person name="Johnson S.L."/>
            <person name="Daligault H.E."/>
            <person name="Davenport K.W."/>
            <person name="Coyne S.R."/>
            <person name="Frey K.G."/>
            <person name="Koroleva G.I."/>
            <person name="Broomall S.M."/>
            <person name="Bishop-Lilly K.A."/>
            <person name="Bruce D.C."/>
            <person name="Chertkov O."/>
            <person name="Freitas T."/>
            <person name="Jaissle J."/>
            <person name="Ladner J.T."/>
            <person name="Rosenzweig C.N."/>
            <person name="Gibbons H.S."/>
            <person name="Palacios G.F."/>
            <person name="Redden C.L."/>
            <person name="Xu Y."/>
            <person name="Minogue T.D."/>
            <person name="Chain P.S."/>
        </authorList>
    </citation>
    <scope>NUCLEOTIDE SEQUENCE [LARGE SCALE GENOMIC DNA]</scope>
    <source>
        <strain evidence="1 2">LVS</strain>
    </source>
</reference>
<gene>
    <name evidence="1" type="ORF">AW21_2098</name>
</gene>
<dbReference type="Proteomes" id="UP000031874">
    <property type="component" value="Chromosome"/>
</dbReference>